<dbReference type="EMBL" id="WRXO01000001">
    <property type="protein sequence ID" value="MVT40356.1"/>
    <property type="molecule type" value="Genomic_DNA"/>
</dbReference>
<dbReference type="GO" id="GO:0032259">
    <property type="term" value="P:methylation"/>
    <property type="evidence" value="ECO:0007669"/>
    <property type="project" value="UniProtKB-KW"/>
</dbReference>
<organism evidence="2 3">
    <name type="scientific">Chitinophaga oryziterrae</name>
    <dbReference type="NCBI Taxonomy" id="1031224"/>
    <lineage>
        <taxon>Bacteria</taxon>
        <taxon>Pseudomonadati</taxon>
        <taxon>Bacteroidota</taxon>
        <taxon>Chitinophagia</taxon>
        <taxon>Chitinophagales</taxon>
        <taxon>Chitinophagaceae</taxon>
        <taxon>Chitinophaga</taxon>
    </lineage>
</organism>
<dbReference type="CDD" id="cd02440">
    <property type="entry name" value="AdoMet_MTases"/>
    <property type="match status" value="1"/>
</dbReference>
<keyword evidence="2" id="KW-0808">Transferase</keyword>
<dbReference type="RefSeq" id="WP_157298989.1">
    <property type="nucleotide sequence ID" value="NZ_BAAAZB010000005.1"/>
</dbReference>
<keyword evidence="3" id="KW-1185">Reference proteome</keyword>
<dbReference type="AlphaFoldDB" id="A0A6N8J7V7"/>
<feature type="domain" description="Methyltransferase" evidence="1">
    <location>
        <begin position="64"/>
        <end position="158"/>
    </location>
</feature>
<dbReference type="SUPFAM" id="SSF53335">
    <property type="entry name" value="S-adenosyl-L-methionine-dependent methyltransferases"/>
    <property type="match status" value="1"/>
</dbReference>
<dbReference type="OrthoDB" id="9800454at2"/>
<evidence type="ECO:0000259" key="1">
    <source>
        <dbReference type="Pfam" id="PF13649"/>
    </source>
</evidence>
<sequence length="237" mass="27030">MFINTRQRTLAPEIMDDFLLEGDELKDNLDEIAQINRLLGGNKATLSGVAALLLQITPGQTITIADIGCGNGDMLRELSDYGKEHKLQLKLLGIDANNFTVSHATALSANYPDISYECIDVMDGSFEHISYDILLCTLTLHHFKTGEIIQLMNRFRRKARIGIVINDLQRSALAYRLFQLVCIVCRLGKISREDGLTSILRGFKRKEIVELSEKLNIVHYTLRWKWAFRYQWIISNL</sequence>
<dbReference type="Pfam" id="PF13649">
    <property type="entry name" value="Methyltransf_25"/>
    <property type="match status" value="1"/>
</dbReference>
<dbReference type="GO" id="GO:0008168">
    <property type="term" value="F:methyltransferase activity"/>
    <property type="evidence" value="ECO:0007669"/>
    <property type="project" value="UniProtKB-KW"/>
</dbReference>
<dbReference type="InterPro" id="IPR041698">
    <property type="entry name" value="Methyltransf_25"/>
</dbReference>
<dbReference type="Gene3D" id="3.40.50.150">
    <property type="entry name" value="Vaccinia Virus protein VP39"/>
    <property type="match status" value="1"/>
</dbReference>
<dbReference type="InterPro" id="IPR029063">
    <property type="entry name" value="SAM-dependent_MTases_sf"/>
</dbReference>
<reference evidence="2 3" key="1">
    <citation type="submission" date="2019-12" db="EMBL/GenBank/DDBJ databases">
        <title>The draft genomic sequence of strain Chitinophaga oryziterrae JCM 16595.</title>
        <authorList>
            <person name="Zhang X."/>
        </authorList>
    </citation>
    <scope>NUCLEOTIDE SEQUENCE [LARGE SCALE GENOMIC DNA]</scope>
    <source>
        <strain evidence="2 3">JCM 16595</strain>
    </source>
</reference>
<dbReference type="Proteomes" id="UP000468388">
    <property type="component" value="Unassembled WGS sequence"/>
</dbReference>
<proteinExistence type="predicted"/>
<gene>
    <name evidence="2" type="ORF">GO495_07165</name>
</gene>
<comment type="caution">
    <text evidence="2">The sequence shown here is derived from an EMBL/GenBank/DDBJ whole genome shotgun (WGS) entry which is preliminary data.</text>
</comment>
<name>A0A6N8J7V7_9BACT</name>
<keyword evidence="2" id="KW-0489">Methyltransferase</keyword>
<accession>A0A6N8J7V7</accession>
<evidence type="ECO:0000313" key="3">
    <source>
        <dbReference type="Proteomes" id="UP000468388"/>
    </source>
</evidence>
<evidence type="ECO:0000313" key="2">
    <source>
        <dbReference type="EMBL" id="MVT40356.1"/>
    </source>
</evidence>
<protein>
    <submittedName>
        <fullName evidence="2">Methyltransferase domain-containing protein</fullName>
    </submittedName>
</protein>